<evidence type="ECO:0000313" key="3">
    <source>
        <dbReference type="Proteomes" id="UP000054843"/>
    </source>
</evidence>
<reference evidence="2 3" key="1">
    <citation type="submission" date="2015-01" db="EMBL/GenBank/DDBJ databases">
        <title>Evolution of Trichinella species and genotypes.</title>
        <authorList>
            <person name="Korhonen P.K."/>
            <person name="Edoardo P."/>
            <person name="Giuseppe L.R."/>
            <person name="Gasser R.B."/>
        </authorList>
    </citation>
    <scope>NUCLEOTIDE SEQUENCE [LARGE SCALE GENOMIC DNA]</scope>
    <source>
        <strain evidence="2">ISS1980</strain>
    </source>
</reference>
<comment type="caution">
    <text evidence="2">The sequence shown here is derived from an EMBL/GenBank/DDBJ whole genome shotgun (WGS) entry which is preliminary data.</text>
</comment>
<evidence type="ECO:0000313" key="1">
    <source>
        <dbReference type="EMBL" id="KRZ65315.1"/>
    </source>
</evidence>
<evidence type="ECO:0000313" key="2">
    <source>
        <dbReference type="EMBL" id="KRZ65335.1"/>
    </source>
</evidence>
<dbReference type="EMBL" id="JYDO01000397">
    <property type="protein sequence ID" value="KRZ65335.1"/>
    <property type="molecule type" value="Genomic_DNA"/>
</dbReference>
<dbReference type="AlphaFoldDB" id="A0A0V1M0V8"/>
<proteinExistence type="predicted"/>
<dbReference type="EMBL" id="JYDO01000405">
    <property type="protein sequence ID" value="KRZ65315.1"/>
    <property type="molecule type" value="Genomic_DNA"/>
</dbReference>
<accession>A0A0V1M0V8</accession>
<sequence length="111" mass="12718">MITVEDSAGVRIHRANVVLWITSSHEVRVDVTPWANVPSLIIKILSIIEHARHFATVVIEVGMKLFEMWRHKHRTIEQVWRRYTPCHGGSRTWHLGINGSGITAVLFTIKT</sequence>
<gene>
    <name evidence="1" type="ORF">T10_10065</name>
    <name evidence="2" type="ORF">T10_12658</name>
</gene>
<name>A0A0V1M0V8_9BILA</name>
<organism evidence="2 3">
    <name type="scientific">Trichinella papuae</name>
    <dbReference type="NCBI Taxonomy" id="268474"/>
    <lineage>
        <taxon>Eukaryota</taxon>
        <taxon>Metazoa</taxon>
        <taxon>Ecdysozoa</taxon>
        <taxon>Nematoda</taxon>
        <taxon>Enoplea</taxon>
        <taxon>Dorylaimia</taxon>
        <taxon>Trichinellida</taxon>
        <taxon>Trichinellidae</taxon>
        <taxon>Trichinella</taxon>
    </lineage>
</organism>
<keyword evidence="3" id="KW-1185">Reference proteome</keyword>
<dbReference type="Proteomes" id="UP000054843">
    <property type="component" value="Unassembled WGS sequence"/>
</dbReference>
<protein>
    <submittedName>
        <fullName evidence="2">Uncharacterized protein</fullName>
    </submittedName>
</protein>